<dbReference type="EMBL" id="CAJVPM010030334">
    <property type="protein sequence ID" value="CAG8676345.1"/>
    <property type="molecule type" value="Genomic_DNA"/>
</dbReference>
<comment type="caution">
    <text evidence="1">The sequence shown here is derived from an EMBL/GenBank/DDBJ whole genome shotgun (WGS) entry which is preliminary data.</text>
</comment>
<accession>A0ACA9NXI7</accession>
<sequence>EEVAGGELNLQEFTNLEKLKINLQLLKTPLTKLNINEELGISENKEKKALVKEIRKLIELFANQNNKQISIYFATEKAPQEKLENKNATWEEKEGVYTIYLQLEREYKKEFELLLNPATFPTEKLEIKEFLIIYYPSLEDIIDNQISQIVELVELISEELSKNPNEEELKRLVIKVTVNYNSEQSEYIIQVQYQSQNPRQEKLKEIITIIPLQAEIELLKEQKSQLPTPEKLIQLEQEKKQLEEQL</sequence>
<feature type="non-terminal residue" evidence="1">
    <location>
        <position position="1"/>
    </location>
</feature>
<evidence type="ECO:0000313" key="2">
    <source>
        <dbReference type="Proteomes" id="UP000789860"/>
    </source>
</evidence>
<name>A0ACA9NXI7_9GLOM</name>
<feature type="non-terminal residue" evidence="1">
    <location>
        <position position="246"/>
    </location>
</feature>
<gene>
    <name evidence="1" type="ORF">SCALOS_LOCUS9562</name>
</gene>
<protein>
    <submittedName>
        <fullName evidence="1">4402_t:CDS:1</fullName>
    </submittedName>
</protein>
<dbReference type="Proteomes" id="UP000789860">
    <property type="component" value="Unassembled WGS sequence"/>
</dbReference>
<keyword evidence="2" id="KW-1185">Reference proteome</keyword>
<evidence type="ECO:0000313" key="1">
    <source>
        <dbReference type="EMBL" id="CAG8676345.1"/>
    </source>
</evidence>
<proteinExistence type="predicted"/>
<organism evidence="1 2">
    <name type="scientific">Scutellospora calospora</name>
    <dbReference type="NCBI Taxonomy" id="85575"/>
    <lineage>
        <taxon>Eukaryota</taxon>
        <taxon>Fungi</taxon>
        <taxon>Fungi incertae sedis</taxon>
        <taxon>Mucoromycota</taxon>
        <taxon>Glomeromycotina</taxon>
        <taxon>Glomeromycetes</taxon>
        <taxon>Diversisporales</taxon>
        <taxon>Gigasporaceae</taxon>
        <taxon>Scutellospora</taxon>
    </lineage>
</organism>
<reference evidence="1" key="1">
    <citation type="submission" date="2021-06" db="EMBL/GenBank/DDBJ databases">
        <authorList>
            <person name="Kallberg Y."/>
            <person name="Tangrot J."/>
            <person name="Rosling A."/>
        </authorList>
    </citation>
    <scope>NUCLEOTIDE SEQUENCE</scope>
    <source>
        <strain evidence="1">AU212A</strain>
    </source>
</reference>